<keyword evidence="16" id="KW-1185">Reference proteome</keyword>
<evidence type="ECO:0000256" key="6">
    <source>
        <dbReference type="ARBA" id="ARBA00012402"/>
    </source>
</evidence>
<proteinExistence type="inferred from homology"/>
<sequence length="468" mass="47889">MIVIGGGISGLAAAWELRGKAEVTVLEAGDRVGGKLRTGSLAGTPVDEGAESVMALRPEAVRLAEEVGLGDSLCDPAPAPVTFWTRDALRPLPAGHVMGIPADPAALNGTGLLSAEGLARLAQEEAIPASPALTDGGDISIAGYLVPRIGQEAVDRLVEPLLGGIYAGRTDQLSLRSAMPFLAPVAASGDSLLATLRRRRDSQGAASSQGPRPSVVRGIVGGTGRLPRAVAAASGARVLTHSTALALERTPGNCTPGNRWRVHAATGHGPATLDADALIVALPAPAAATLLGPHSPAARAELDTVRYAGSAVLTMAFTRTRPGPAPDLNGFLVPPVDGRTIKAATVLSHKWAWQRDEAPSRLILRASVGRVGEEHLLDLDDRHLTALATAELTAAIGPLGSLLASKVTRWPQGLPQYEVGHADRVAAVREAIGKLPGVELCGALYEGVGVAACVATGRAAAERVLANG</sequence>
<dbReference type="GO" id="GO:0004729">
    <property type="term" value="F:oxygen-dependent protoporphyrinogen oxidase activity"/>
    <property type="evidence" value="ECO:0007669"/>
    <property type="project" value="UniProtKB-EC"/>
</dbReference>
<evidence type="ECO:0000256" key="13">
    <source>
        <dbReference type="SAM" id="MobiDB-lite"/>
    </source>
</evidence>
<evidence type="ECO:0000256" key="4">
    <source>
        <dbReference type="ARBA" id="ARBA00004744"/>
    </source>
</evidence>
<accession>A0ABY4Q856</accession>
<dbReference type="NCBIfam" id="TIGR00562">
    <property type="entry name" value="proto_IX_ox"/>
    <property type="match status" value="1"/>
</dbReference>
<dbReference type="PANTHER" id="PTHR42923:SF3">
    <property type="entry name" value="PROTOPORPHYRINOGEN OXIDASE"/>
    <property type="match status" value="1"/>
</dbReference>
<feature type="domain" description="Amine oxidase" evidence="14">
    <location>
        <begin position="8"/>
        <end position="465"/>
    </location>
</feature>
<comment type="function">
    <text evidence="3 12">Involved in coproporphyrin-dependent heme b biosynthesis. Catalyzes the oxidation of coproporphyrinogen III to coproporphyrin III.</text>
</comment>
<dbReference type="EMBL" id="CP097289">
    <property type="protein sequence ID" value="UQT61549.1"/>
    <property type="molecule type" value="Genomic_DNA"/>
</dbReference>
<evidence type="ECO:0000256" key="12">
    <source>
        <dbReference type="RuleBase" id="RU364052"/>
    </source>
</evidence>
<comment type="catalytic activity">
    <reaction evidence="1">
        <text>coproporphyrinogen III + 3 O2 = coproporphyrin III + 3 H2O2</text>
        <dbReference type="Rhea" id="RHEA:43436"/>
        <dbReference type="ChEBI" id="CHEBI:15379"/>
        <dbReference type="ChEBI" id="CHEBI:16240"/>
        <dbReference type="ChEBI" id="CHEBI:57309"/>
        <dbReference type="ChEBI" id="CHEBI:131725"/>
        <dbReference type="EC" id="1.3.3.15"/>
    </reaction>
    <physiologicalReaction direction="left-to-right" evidence="1">
        <dbReference type="Rhea" id="RHEA:43437"/>
    </physiologicalReaction>
</comment>
<comment type="cofactor">
    <cofactor evidence="2 12">
        <name>FAD</name>
        <dbReference type="ChEBI" id="CHEBI:57692"/>
    </cofactor>
</comment>
<dbReference type="PANTHER" id="PTHR42923">
    <property type="entry name" value="PROTOPORPHYRINOGEN OXIDASE"/>
    <property type="match status" value="1"/>
</dbReference>
<dbReference type="SUPFAM" id="SSF51905">
    <property type="entry name" value="FAD/NAD(P)-binding domain"/>
    <property type="match status" value="1"/>
</dbReference>
<comment type="subcellular location">
    <subcellularLocation>
        <location evidence="12">Cytoplasm</location>
    </subcellularLocation>
</comment>
<evidence type="ECO:0000256" key="9">
    <source>
        <dbReference type="ARBA" id="ARBA00022827"/>
    </source>
</evidence>
<dbReference type="Pfam" id="PF01593">
    <property type="entry name" value="Amino_oxidase"/>
    <property type="match status" value="1"/>
</dbReference>
<keyword evidence="12" id="KW-0963">Cytoplasm</keyword>
<dbReference type="Gene3D" id="3.90.660.20">
    <property type="entry name" value="Protoporphyrinogen oxidase, mitochondrial, domain 2"/>
    <property type="match status" value="1"/>
</dbReference>
<dbReference type="InterPro" id="IPR004572">
    <property type="entry name" value="Protoporphyrinogen_oxidase"/>
</dbReference>
<reference evidence="15 16" key="1">
    <citation type="submission" date="2022-05" db="EMBL/GenBank/DDBJ databases">
        <authorList>
            <person name="Zhou X."/>
            <person name="Li K."/>
            <person name="Man Y."/>
        </authorList>
    </citation>
    <scope>NUCLEOTIDE SEQUENCE [LARGE SCALE GENOMIC DNA]</scope>
    <source>
        <strain evidence="15 16">MS405</strain>
    </source>
</reference>
<evidence type="ECO:0000313" key="15">
    <source>
        <dbReference type="EMBL" id="UQT61549.1"/>
    </source>
</evidence>
<evidence type="ECO:0000256" key="8">
    <source>
        <dbReference type="ARBA" id="ARBA00022630"/>
    </source>
</evidence>
<evidence type="ECO:0000256" key="7">
    <source>
        <dbReference type="ARBA" id="ARBA00019046"/>
    </source>
</evidence>
<dbReference type="InterPro" id="IPR036188">
    <property type="entry name" value="FAD/NAD-bd_sf"/>
</dbReference>
<evidence type="ECO:0000256" key="11">
    <source>
        <dbReference type="ARBA" id="ARBA00023133"/>
    </source>
</evidence>
<dbReference type="SUPFAM" id="SSF54373">
    <property type="entry name" value="FAD-linked reductases, C-terminal domain"/>
    <property type="match status" value="1"/>
</dbReference>
<feature type="region of interest" description="Disordered" evidence="13">
    <location>
        <begin position="198"/>
        <end position="217"/>
    </location>
</feature>
<protein>
    <recommendedName>
        <fullName evidence="7 12">Coproporphyrinogen III oxidase</fullName>
        <ecNumber evidence="6 12">1.3.3.15</ecNumber>
    </recommendedName>
</protein>
<dbReference type="EC" id="1.3.3.15" evidence="6 12"/>
<keyword evidence="11 12" id="KW-0350">Heme biosynthesis</keyword>
<organism evidence="15 16">
    <name type="scientific">Streptomyces durmitorensis</name>
    <dbReference type="NCBI Taxonomy" id="319947"/>
    <lineage>
        <taxon>Bacteria</taxon>
        <taxon>Bacillati</taxon>
        <taxon>Actinomycetota</taxon>
        <taxon>Actinomycetes</taxon>
        <taxon>Kitasatosporales</taxon>
        <taxon>Streptomycetaceae</taxon>
        <taxon>Streptomyces</taxon>
    </lineage>
</organism>
<dbReference type="Gene3D" id="1.10.3110.10">
    <property type="entry name" value="protoporphyrinogen ix oxidase, domain 3"/>
    <property type="match status" value="1"/>
</dbReference>
<name>A0ABY4Q856_9ACTN</name>
<keyword evidence="8 12" id="KW-0285">Flavoprotein</keyword>
<keyword evidence="10 12" id="KW-0560">Oxidoreductase</keyword>
<evidence type="ECO:0000259" key="14">
    <source>
        <dbReference type="Pfam" id="PF01593"/>
    </source>
</evidence>
<dbReference type="Gene3D" id="3.50.50.60">
    <property type="entry name" value="FAD/NAD(P)-binding domain"/>
    <property type="match status" value="1"/>
</dbReference>
<dbReference type="InterPro" id="IPR002937">
    <property type="entry name" value="Amino_oxidase"/>
</dbReference>
<evidence type="ECO:0000256" key="5">
    <source>
        <dbReference type="ARBA" id="ARBA00008310"/>
    </source>
</evidence>
<comment type="similarity">
    <text evidence="5 12">Belongs to the protoporphyrinogen/coproporphyrinogen oxidase family. Coproporphyrinogen III oxidase subfamily.</text>
</comment>
<evidence type="ECO:0000256" key="1">
    <source>
        <dbReference type="ARBA" id="ARBA00001755"/>
    </source>
</evidence>
<dbReference type="InterPro" id="IPR050464">
    <property type="entry name" value="Zeta_carotene_desat/Oxidored"/>
</dbReference>
<keyword evidence="9 12" id="KW-0274">FAD</keyword>
<dbReference type="Proteomes" id="UP000829992">
    <property type="component" value="Chromosome"/>
</dbReference>
<evidence type="ECO:0000256" key="3">
    <source>
        <dbReference type="ARBA" id="ARBA00002185"/>
    </source>
</evidence>
<evidence type="ECO:0000256" key="2">
    <source>
        <dbReference type="ARBA" id="ARBA00001974"/>
    </source>
</evidence>
<comment type="pathway">
    <text evidence="4 12">Porphyrin-containing compound metabolism; protoheme biosynthesis.</text>
</comment>
<evidence type="ECO:0000256" key="10">
    <source>
        <dbReference type="ARBA" id="ARBA00023002"/>
    </source>
</evidence>
<evidence type="ECO:0000313" key="16">
    <source>
        <dbReference type="Proteomes" id="UP000829992"/>
    </source>
</evidence>
<gene>
    <name evidence="15" type="primary">hemG</name>
    <name evidence="15" type="ORF">M4V62_16485</name>
</gene>